<dbReference type="NCBIfam" id="NF004758">
    <property type="entry name" value="PRK06087.1"/>
    <property type="match status" value="1"/>
</dbReference>
<dbReference type="AlphaFoldDB" id="D2BT52"/>
<dbReference type="InterPro" id="IPR020845">
    <property type="entry name" value="AMP-binding_CS"/>
</dbReference>
<evidence type="ECO:0000259" key="2">
    <source>
        <dbReference type="Pfam" id="PF13193"/>
    </source>
</evidence>
<dbReference type="STRING" id="590409.Dd586_0801"/>
<dbReference type="PROSITE" id="PS00455">
    <property type="entry name" value="AMP_BINDING"/>
    <property type="match status" value="1"/>
</dbReference>
<dbReference type="InterPro" id="IPR050237">
    <property type="entry name" value="ATP-dep_AMP-bd_enzyme"/>
</dbReference>
<dbReference type="Pfam" id="PF00501">
    <property type="entry name" value="AMP-binding"/>
    <property type="match status" value="1"/>
</dbReference>
<feature type="domain" description="AMP-binding enzyme C-terminal" evidence="2">
    <location>
        <begin position="472"/>
        <end position="549"/>
    </location>
</feature>
<dbReference type="Gene3D" id="3.30.300.30">
    <property type="match status" value="1"/>
</dbReference>
<dbReference type="GO" id="GO:0016878">
    <property type="term" value="F:acid-thiol ligase activity"/>
    <property type="evidence" value="ECO:0007669"/>
    <property type="project" value="UniProtKB-ARBA"/>
</dbReference>
<dbReference type="eggNOG" id="COG0318">
    <property type="taxonomic scope" value="Bacteria"/>
</dbReference>
<feature type="domain" description="AMP-dependent synthetase/ligase" evidence="1">
    <location>
        <begin position="55"/>
        <end position="421"/>
    </location>
</feature>
<evidence type="ECO:0000259" key="1">
    <source>
        <dbReference type="Pfam" id="PF00501"/>
    </source>
</evidence>
<dbReference type="KEGG" id="ddc:Dd586_0801"/>
<dbReference type="PANTHER" id="PTHR43767:SF1">
    <property type="entry name" value="NONRIBOSOMAL PEPTIDE SYNTHASE PES1 (EUROFUNG)-RELATED"/>
    <property type="match status" value="1"/>
</dbReference>
<proteinExistence type="predicted"/>
<dbReference type="SUPFAM" id="SSF56801">
    <property type="entry name" value="Acetyl-CoA synthetase-like"/>
    <property type="match status" value="1"/>
</dbReference>
<keyword evidence="4" id="KW-1185">Reference proteome</keyword>
<organism evidence="3 4">
    <name type="scientific">Dickeya zeae (strain Ech586)</name>
    <name type="common">Dickeya dadantii (strain Ech586)</name>
    <dbReference type="NCBI Taxonomy" id="590409"/>
    <lineage>
        <taxon>Bacteria</taxon>
        <taxon>Pseudomonadati</taxon>
        <taxon>Pseudomonadota</taxon>
        <taxon>Gammaproteobacteria</taxon>
        <taxon>Enterobacterales</taxon>
        <taxon>Pectobacteriaceae</taxon>
        <taxon>Dickeya</taxon>
        <taxon>Dickeya parazeae</taxon>
    </lineage>
</organism>
<dbReference type="InterPro" id="IPR000873">
    <property type="entry name" value="AMP-dep_synth/lig_dom"/>
</dbReference>
<dbReference type="Proteomes" id="UP000001446">
    <property type="component" value="Chromosome"/>
</dbReference>
<sequence length="584" mass="64537">MCRLLMMNDTVSCERSAVYNRDNTMTVTIKFNAERRAFYRRMGYWGDASLGDYWHQAAKAASDKVAVIDNQGTAYTYAELDSAAGSLASYLLACGIKPGDRVAFQLPGWSEFTLIYLACLKVGAVSVPLLPAYRETELIWTLNKSQARVLFVPTRFKNSSPLDRVIPLRAQLPHLQHLVAVDKLAPATSTPALSQLLQDYPPLAQPVCVNGDELAAVLFTSGTEGVPKGVMLTHNNILASERAYAATLNLNWLDTILMPAPLAHATGFLHGVTLPFLIGGRSVLLDIFNPVHCLTLLERERCTCVLGATPFVYDLLCTVQQHPYDLSSLRFFLCGGTTIPKKITRDCLQAGIKLLSVYGATESSPHAVVKLDDPLSRVVNTDGTAVAGVEIRVVNKYRQTLPYGEEGEEASRGPQVFMGYLDEPDLTARALDEDGWYYSGDLCRMDEAGYIKITGRKKDIIVRGGENISSREVEEILLQHPRVRDAGVVAMPDERLGERTCAYVVLKENYHTLTLEEVIAFFCRKRVAKYKYPEHLVVIDRLPRTASGKIRKYLLRQDIIQRLGLAALQAGAAEPAISGTTLHV</sequence>
<dbReference type="InterPro" id="IPR045851">
    <property type="entry name" value="AMP-bd_C_sf"/>
</dbReference>
<name>D2BT52_DICZ5</name>
<accession>D2BT52</accession>
<dbReference type="PANTHER" id="PTHR43767">
    <property type="entry name" value="LONG-CHAIN-FATTY-ACID--COA LIGASE"/>
    <property type="match status" value="1"/>
</dbReference>
<reference evidence="3" key="1">
    <citation type="submission" date="2009-12" db="EMBL/GenBank/DDBJ databases">
        <title>Complete sequence of Dickeya dadantii Ech586.</title>
        <authorList>
            <consortium name="US DOE Joint Genome Institute"/>
            <person name="Lucas S."/>
            <person name="Copeland A."/>
            <person name="Lapidus A."/>
            <person name="Glavina del Rio T."/>
            <person name="Tice H."/>
            <person name="Bruce D."/>
            <person name="Goodwin L."/>
            <person name="Pitluck S."/>
            <person name="Munk A.C."/>
            <person name="Brettin T."/>
            <person name="Detter J.C."/>
            <person name="Han C."/>
            <person name="Tapia R."/>
            <person name="Larimer F."/>
            <person name="Land M."/>
            <person name="Hauser L."/>
            <person name="Kyrpides N."/>
            <person name="Mikhailova N."/>
            <person name="Balakrishnan V."/>
            <person name="Glasner J."/>
            <person name="Perna N.T."/>
        </authorList>
    </citation>
    <scope>NUCLEOTIDE SEQUENCE [LARGE SCALE GENOMIC DNA]</scope>
    <source>
        <strain evidence="3">Ech586</strain>
    </source>
</reference>
<dbReference type="Gene3D" id="3.40.50.12780">
    <property type="entry name" value="N-terminal domain of ligase-like"/>
    <property type="match status" value="1"/>
</dbReference>
<dbReference type="InterPro" id="IPR025110">
    <property type="entry name" value="AMP-bd_C"/>
</dbReference>
<protein>
    <submittedName>
        <fullName evidence="3">AMP-dependent synthetase and ligase</fullName>
    </submittedName>
</protein>
<dbReference type="FunFam" id="3.30.300.30:FF:000026">
    <property type="entry name" value="Short-chain-fatty-acid--CoA ligase"/>
    <property type="match status" value="1"/>
</dbReference>
<evidence type="ECO:0000313" key="4">
    <source>
        <dbReference type="Proteomes" id="UP000001446"/>
    </source>
</evidence>
<evidence type="ECO:0000313" key="3">
    <source>
        <dbReference type="EMBL" id="ACZ75689.1"/>
    </source>
</evidence>
<dbReference type="InterPro" id="IPR042099">
    <property type="entry name" value="ANL_N_sf"/>
</dbReference>
<dbReference type="HOGENOM" id="CLU_000022_59_7_6"/>
<dbReference type="Pfam" id="PF13193">
    <property type="entry name" value="AMP-binding_C"/>
    <property type="match status" value="1"/>
</dbReference>
<dbReference type="EMBL" id="CP001836">
    <property type="protein sequence ID" value="ACZ75689.1"/>
    <property type="molecule type" value="Genomic_DNA"/>
</dbReference>
<gene>
    <name evidence="3" type="ordered locus">Dd586_0801</name>
</gene>
<keyword evidence="3" id="KW-0436">Ligase</keyword>